<evidence type="ECO:0000256" key="1">
    <source>
        <dbReference type="ARBA" id="ARBA00005417"/>
    </source>
</evidence>
<evidence type="ECO:0000256" key="4">
    <source>
        <dbReference type="ARBA" id="ARBA00022840"/>
    </source>
</evidence>
<dbReference type="CDD" id="cd03235">
    <property type="entry name" value="ABC_Metallic_Cations"/>
    <property type="match status" value="1"/>
</dbReference>
<name>A1HQ49_9FIRM</name>
<dbReference type="RefSeq" id="WP_007289157.1">
    <property type="nucleotide sequence ID" value="NZ_AAWL01000006.1"/>
</dbReference>
<comment type="caution">
    <text evidence="6">The sequence shown here is derived from an EMBL/GenBank/DDBJ whole genome shotgun (WGS) entry which is preliminary data.</text>
</comment>
<dbReference type="InterPro" id="IPR027417">
    <property type="entry name" value="P-loop_NTPase"/>
</dbReference>
<dbReference type="InterPro" id="IPR003439">
    <property type="entry name" value="ABC_transporter-like_ATP-bd"/>
</dbReference>
<evidence type="ECO:0000313" key="7">
    <source>
        <dbReference type="Proteomes" id="UP000005139"/>
    </source>
</evidence>
<feature type="domain" description="ABC transporter" evidence="5">
    <location>
        <begin position="4"/>
        <end position="239"/>
    </location>
</feature>
<keyword evidence="3" id="KW-0547">Nucleotide-binding</keyword>
<organism evidence="6 7">
    <name type="scientific">Thermosinus carboxydivorans Nor1</name>
    <dbReference type="NCBI Taxonomy" id="401526"/>
    <lineage>
        <taxon>Bacteria</taxon>
        <taxon>Bacillati</taxon>
        <taxon>Bacillota</taxon>
        <taxon>Negativicutes</taxon>
        <taxon>Selenomonadales</taxon>
        <taxon>Sporomusaceae</taxon>
        <taxon>Thermosinus</taxon>
    </lineage>
</organism>
<dbReference type="InterPro" id="IPR017871">
    <property type="entry name" value="ABC_transporter-like_CS"/>
</dbReference>
<evidence type="ECO:0000313" key="6">
    <source>
        <dbReference type="EMBL" id="EAX47897.1"/>
    </source>
</evidence>
<accession>A1HQ49</accession>
<dbReference type="Proteomes" id="UP000005139">
    <property type="component" value="Unassembled WGS sequence"/>
</dbReference>
<dbReference type="SMART" id="SM00382">
    <property type="entry name" value="AAA"/>
    <property type="match status" value="1"/>
</dbReference>
<keyword evidence="2" id="KW-0813">Transport</keyword>
<evidence type="ECO:0000256" key="3">
    <source>
        <dbReference type="ARBA" id="ARBA00022741"/>
    </source>
</evidence>
<dbReference type="GO" id="GO:0005524">
    <property type="term" value="F:ATP binding"/>
    <property type="evidence" value="ECO:0007669"/>
    <property type="project" value="UniProtKB-KW"/>
</dbReference>
<protein>
    <submittedName>
        <fullName evidence="6">ABC transporter related</fullName>
    </submittedName>
</protein>
<dbReference type="OrthoDB" id="9806726at2"/>
<reference evidence="6 7" key="2">
    <citation type="submission" date="2007-01" db="EMBL/GenBank/DDBJ databases">
        <title>Sequencing of the draft genome and assembly of Thermosinus carboxydivorans Nor1.</title>
        <authorList>
            <consortium name="US DOE Joint Genome Institute (JGI-PGF)"/>
            <person name="Copeland A."/>
            <person name="Lucas S."/>
            <person name="Lapidus A."/>
            <person name="Barry K."/>
            <person name="Glavina del Rio T."/>
            <person name="Dalin E."/>
            <person name="Tice H."/>
            <person name="Bruce D."/>
            <person name="Pitluck S."/>
            <person name="Richardson P."/>
        </authorList>
    </citation>
    <scope>NUCLEOTIDE SEQUENCE [LARGE SCALE GENOMIC DNA]</scope>
    <source>
        <strain evidence="6 7">Nor1</strain>
    </source>
</reference>
<dbReference type="PROSITE" id="PS00211">
    <property type="entry name" value="ABC_TRANSPORTER_1"/>
    <property type="match status" value="1"/>
</dbReference>
<sequence length="241" mass="26000">MCMVQLDGVCFAYDDHPVLNNISLVVASGDFLVVVGPNGAGKSTLLKIMAGIARPQGGEVRIDGQSVREAQRQGLIGYVPQTYGKNSAGFPATVEEVVALGLVTGGVTRPSKQLATHIVEHMLELVDMADLRSRRIGELSGGQLQRVMVARALAGNPRLLLLDEPTSGIDADASAKIYELLGTLNRNLGITVVMVSHDIEKATCWASRVACINRGLCFLGSGREFRDSHMPVRHFWYETGR</sequence>
<dbReference type="EMBL" id="AAWL01000006">
    <property type="protein sequence ID" value="EAX47897.1"/>
    <property type="molecule type" value="Genomic_DNA"/>
</dbReference>
<dbReference type="InterPro" id="IPR003593">
    <property type="entry name" value="AAA+_ATPase"/>
</dbReference>
<evidence type="ECO:0000259" key="5">
    <source>
        <dbReference type="PROSITE" id="PS50893"/>
    </source>
</evidence>
<dbReference type="Pfam" id="PF00005">
    <property type="entry name" value="ABC_tran"/>
    <property type="match status" value="1"/>
</dbReference>
<evidence type="ECO:0000256" key="2">
    <source>
        <dbReference type="ARBA" id="ARBA00022448"/>
    </source>
</evidence>
<dbReference type="PANTHER" id="PTHR42734">
    <property type="entry name" value="METAL TRANSPORT SYSTEM ATP-BINDING PROTEIN TM_0124-RELATED"/>
    <property type="match status" value="1"/>
</dbReference>
<keyword evidence="7" id="KW-1185">Reference proteome</keyword>
<dbReference type="SUPFAM" id="SSF52540">
    <property type="entry name" value="P-loop containing nucleoside triphosphate hydrolases"/>
    <property type="match status" value="1"/>
</dbReference>
<dbReference type="InterPro" id="IPR050153">
    <property type="entry name" value="Metal_Ion_Import_ABC"/>
</dbReference>
<dbReference type="PANTHER" id="PTHR42734:SF17">
    <property type="entry name" value="METAL TRANSPORT SYSTEM ATP-BINDING PROTEIN TM_0124-RELATED"/>
    <property type="match status" value="1"/>
</dbReference>
<gene>
    <name evidence="6" type="ORF">TcarDRAFT_1586</name>
</gene>
<dbReference type="FunFam" id="3.40.50.300:FF:000134">
    <property type="entry name" value="Iron-enterobactin ABC transporter ATP-binding protein"/>
    <property type="match status" value="1"/>
</dbReference>
<reference evidence="6 7" key="1">
    <citation type="submission" date="2007-01" db="EMBL/GenBank/DDBJ databases">
        <title>Annotation of the draft genome assembly of Thermosinus carboxydivorans Nor1.</title>
        <authorList>
            <consortium name="US DOE Joint Genome Institute (JGI-ORNL)"/>
            <person name="Larimer F."/>
            <person name="Land M."/>
            <person name="Hauser L."/>
        </authorList>
    </citation>
    <scope>NUCLEOTIDE SEQUENCE [LARGE SCALE GENOMIC DNA]</scope>
    <source>
        <strain evidence="6 7">Nor1</strain>
    </source>
</reference>
<dbReference type="eggNOG" id="COG1121">
    <property type="taxonomic scope" value="Bacteria"/>
</dbReference>
<proteinExistence type="inferred from homology"/>
<keyword evidence="4" id="KW-0067">ATP-binding</keyword>
<dbReference type="Gene3D" id="3.40.50.300">
    <property type="entry name" value="P-loop containing nucleotide triphosphate hydrolases"/>
    <property type="match status" value="1"/>
</dbReference>
<dbReference type="AlphaFoldDB" id="A1HQ49"/>
<comment type="similarity">
    <text evidence="1">Belongs to the ABC transporter superfamily.</text>
</comment>
<dbReference type="PROSITE" id="PS50893">
    <property type="entry name" value="ABC_TRANSPORTER_2"/>
    <property type="match status" value="1"/>
</dbReference>
<dbReference type="GO" id="GO:0016887">
    <property type="term" value="F:ATP hydrolysis activity"/>
    <property type="evidence" value="ECO:0007669"/>
    <property type="project" value="InterPro"/>
</dbReference>